<evidence type="ECO:0000313" key="3">
    <source>
        <dbReference type="Proteomes" id="UP001521184"/>
    </source>
</evidence>
<accession>A0ABR3TYT2</accession>
<feature type="region of interest" description="Disordered" evidence="1">
    <location>
        <begin position="179"/>
        <end position="244"/>
    </location>
</feature>
<sequence>MKAPVPPQRMRSSSIPGSSPSTRTATFLAAFIVDDAAQRWDKATAFSSRCEIVVDIESELFVVKHKDHGWRIVFPIASQVKRLVPCQSCRLNRSSSAGVLCNDSLPCRTCQQQGSPCIARNVSLPGVRAINGEAEMEAAAEEASLIEPSYESFAFVAWATSAGEPNTYEGYYPMLPDPEPPVHEGEMLSLSSPRMPPSTPVAAPLTPRNMRPVPDSELRRSNRIQGLKDRVDDSPAPRGRSEPLNADQCLARMRKLAAAGYVNSNTASTYSLEPQHPPSTVDLGGLELTMAEISVFLLNLVHRPEGAMRMINNGWTTYHFCTYHNYSRGLKGETRTRGDRSEGAVRSTITRSVQKTMRAIADDKRWTQADHVAAPSADLSTADWPHLVEDPPSHSLRDMGSHIARWPPEKHSLNLTRAVRFAVEHPQIPDDQLRFPTHVRAIVECLPKGFRSRASEASGPDDNMDQTILKEWEAFLEAQDM</sequence>
<reference evidence="2 3" key="1">
    <citation type="journal article" date="2023" name="Plant Dis.">
        <title>First Report of Diplodia intermedia Causing Canker and Dieback Diseases on Apple Trees in Canada.</title>
        <authorList>
            <person name="Ellouze W."/>
            <person name="Ilyukhin E."/>
            <person name="Sulman M."/>
            <person name="Ali S."/>
        </authorList>
    </citation>
    <scope>NUCLEOTIDE SEQUENCE [LARGE SCALE GENOMIC DNA]</scope>
    <source>
        <strain evidence="2 3">M45-28</strain>
    </source>
</reference>
<feature type="compositionally biased region" description="Low complexity" evidence="1">
    <location>
        <begin position="12"/>
        <end position="21"/>
    </location>
</feature>
<comment type="caution">
    <text evidence="2">The sequence shown here is derived from an EMBL/GenBank/DDBJ whole genome shotgun (WGS) entry which is preliminary data.</text>
</comment>
<feature type="region of interest" description="Disordered" evidence="1">
    <location>
        <begin position="1"/>
        <end position="21"/>
    </location>
</feature>
<keyword evidence="3" id="KW-1185">Reference proteome</keyword>
<evidence type="ECO:0008006" key="4">
    <source>
        <dbReference type="Google" id="ProtNLM"/>
    </source>
</evidence>
<proteinExistence type="predicted"/>
<dbReference type="Proteomes" id="UP001521184">
    <property type="component" value="Unassembled WGS sequence"/>
</dbReference>
<protein>
    <recommendedName>
        <fullName evidence="4">Zn(2)-C6 fungal-type domain-containing protein</fullName>
    </recommendedName>
</protein>
<dbReference type="EMBL" id="JAKEKT020000011">
    <property type="protein sequence ID" value="KAL1647781.1"/>
    <property type="molecule type" value="Genomic_DNA"/>
</dbReference>
<feature type="compositionally biased region" description="Basic and acidic residues" evidence="1">
    <location>
        <begin position="214"/>
        <end position="241"/>
    </location>
</feature>
<evidence type="ECO:0000256" key="1">
    <source>
        <dbReference type="SAM" id="MobiDB-lite"/>
    </source>
</evidence>
<evidence type="ECO:0000313" key="2">
    <source>
        <dbReference type="EMBL" id="KAL1647781.1"/>
    </source>
</evidence>
<gene>
    <name evidence="2" type="ORF">SLS58_002582</name>
</gene>
<name>A0ABR3TYT2_9PEZI</name>
<organism evidence="2 3">
    <name type="scientific">Diplodia intermedia</name>
    <dbReference type="NCBI Taxonomy" id="856260"/>
    <lineage>
        <taxon>Eukaryota</taxon>
        <taxon>Fungi</taxon>
        <taxon>Dikarya</taxon>
        <taxon>Ascomycota</taxon>
        <taxon>Pezizomycotina</taxon>
        <taxon>Dothideomycetes</taxon>
        <taxon>Dothideomycetes incertae sedis</taxon>
        <taxon>Botryosphaeriales</taxon>
        <taxon>Botryosphaeriaceae</taxon>
        <taxon>Diplodia</taxon>
    </lineage>
</organism>